<protein>
    <recommendedName>
        <fullName evidence="3">F-box domain-containing protein</fullName>
    </recommendedName>
</protein>
<dbReference type="Proteomes" id="UP000193986">
    <property type="component" value="Unassembled WGS sequence"/>
</dbReference>
<accession>A0A1Y2BAR7</accession>
<dbReference type="InParanoid" id="A0A1Y2BAR7"/>
<dbReference type="EMBL" id="MCFC01000013">
    <property type="protein sequence ID" value="ORY31786.1"/>
    <property type="molecule type" value="Genomic_DNA"/>
</dbReference>
<organism evidence="1 2">
    <name type="scientific">Naematelia encephala</name>
    <dbReference type="NCBI Taxonomy" id="71784"/>
    <lineage>
        <taxon>Eukaryota</taxon>
        <taxon>Fungi</taxon>
        <taxon>Dikarya</taxon>
        <taxon>Basidiomycota</taxon>
        <taxon>Agaricomycotina</taxon>
        <taxon>Tremellomycetes</taxon>
        <taxon>Tremellales</taxon>
        <taxon>Naemateliaceae</taxon>
        <taxon>Naematelia</taxon>
    </lineage>
</organism>
<reference evidence="1 2" key="1">
    <citation type="submission" date="2016-07" db="EMBL/GenBank/DDBJ databases">
        <title>Pervasive Adenine N6-methylation of Active Genes in Fungi.</title>
        <authorList>
            <consortium name="DOE Joint Genome Institute"/>
            <person name="Mondo S.J."/>
            <person name="Dannebaum R.O."/>
            <person name="Kuo R.C."/>
            <person name="Labutti K."/>
            <person name="Haridas S."/>
            <person name="Kuo A."/>
            <person name="Salamov A."/>
            <person name="Ahrendt S.R."/>
            <person name="Lipzen A."/>
            <person name="Sullivan W."/>
            <person name="Andreopoulos W.B."/>
            <person name="Clum A."/>
            <person name="Lindquist E."/>
            <person name="Daum C."/>
            <person name="Ramamoorthy G.K."/>
            <person name="Gryganskyi A."/>
            <person name="Culley D."/>
            <person name="Magnuson J.K."/>
            <person name="James T.Y."/>
            <person name="O'Malley M.A."/>
            <person name="Stajich J.E."/>
            <person name="Spatafora J.W."/>
            <person name="Visel A."/>
            <person name="Grigoriev I.V."/>
        </authorList>
    </citation>
    <scope>NUCLEOTIDE SEQUENCE [LARGE SCALE GENOMIC DNA]</scope>
    <source>
        <strain evidence="1 2">68-887.2</strain>
    </source>
</reference>
<dbReference type="AlphaFoldDB" id="A0A1Y2BAR7"/>
<name>A0A1Y2BAR7_9TREE</name>
<dbReference type="OrthoDB" id="10679458at2759"/>
<evidence type="ECO:0000313" key="2">
    <source>
        <dbReference type="Proteomes" id="UP000193986"/>
    </source>
</evidence>
<gene>
    <name evidence="1" type="ORF">BCR39DRAFT_79811</name>
</gene>
<evidence type="ECO:0000313" key="1">
    <source>
        <dbReference type="EMBL" id="ORY31786.1"/>
    </source>
</evidence>
<proteinExistence type="predicted"/>
<comment type="caution">
    <text evidence="1">The sequence shown here is derived from an EMBL/GenBank/DDBJ whole genome shotgun (WGS) entry which is preliminary data.</text>
</comment>
<sequence length="209" mass="24181">MEPPSEEFAPAILAAGHRFANHQHLLDRVVFYADRHTRTVLLRLSKDWFRQVGKLLYETIHVHRDSIESIFAGAELATENTDQVASSTPNFKAALLAQVHCLILSQHKSTQCYHLTSIQRLLPNLEVMTFESQFKSNLDTKRNICDGVTQCRLETGLRPSKIVFRNIIGYEQDFGWLLNMHRRHCELKSVKEYVVCFDRTKIGQIWDNV</sequence>
<evidence type="ECO:0008006" key="3">
    <source>
        <dbReference type="Google" id="ProtNLM"/>
    </source>
</evidence>
<keyword evidence="2" id="KW-1185">Reference proteome</keyword>